<dbReference type="InterPro" id="IPR039361">
    <property type="entry name" value="Cyclin"/>
</dbReference>
<keyword evidence="1 2" id="KW-0195">Cyclin</keyword>
<feature type="domain" description="Cyclin C-terminal" evidence="4">
    <location>
        <begin position="155"/>
        <end position="285"/>
    </location>
</feature>
<dbReference type="InterPro" id="IPR013763">
    <property type="entry name" value="Cyclin-like_dom"/>
</dbReference>
<dbReference type="Pfam" id="PF02984">
    <property type="entry name" value="Cyclin_C"/>
    <property type="match status" value="1"/>
</dbReference>
<dbReference type="SMART" id="SM00385">
    <property type="entry name" value="CYCLIN"/>
    <property type="match status" value="2"/>
</dbReference>
<dbReference type="SUPFAM" id="SSF47954">
    <property type="entry name" value="Cyclin-like"/>
    <property type="match status" value="2"/>
</dbReference>
<keyword evidence="6" id="KW-1185">Reference proteome</keyword>
<evidence type="ECO:0000256" key="2">
    <source>
        <dbReference type="RuleBase" id="RU000383"/>
    </source>
</evidence>
<dbReference type="PANTHER" id="PTHR10177">
    <property type="entry name" value="CYCLINS"/>
    <property type="match status" value="1"/>
</dbReference>
<reference evidence="5 6" key="1">
    <citation type="submission" date="2024-02" db="EMBL/GenBank/DDBJ databases">
        <title>Chromosome-scale genome assembly of the rough periwinkle Littorina saxatilis.</title>
        <authorList>
            <person name="De Jode A."/>
            <person name="Faria R."/>
            <person name="Formenti G."/>
            <person name="Sims Y."/>
            <person name="Smith T.P."/>
            <person name="Tracey A."/>
            <person name="Wood J.M.D."/>
            <person name="Zagrodzka Z.B."/>
            <person name="Johannesson K."/>
            <person name="Butlin R.K."/>
            <person name="Leder E.H."/>
        </authorList>
    </citation>
    <scope>NUCLEOTIDE SEQUENCE [LARGE SCALE GENOMIC DNA]</scope>
    <source>
        <strain evidence="5">Snail1</strain>
        <tissue evidence="5">Muscle</tissue>
    </source>
</reference>
<dbReference type="SMART" id="SM01332">
    <property type="entry name" value="Cyclin_C"/>
    <property type="match status" value="1"/>
</dbReference>
<evidence type="ECO:0000259" key="4">
    <source>
        <dbReference type="SMART" id="SM01332"/>
    </source>
</evidence>
<evidence type="ECO:0000256" key="1">
    <source>
        <dbReference type="ARBA" id="ARBA00023127"/>
    </source>
</evidence>
<dbReference type="Proteomes" id="UP001374579">
    <property type="component" value="Unassembled WGS sequence"/>
</dbReference>
<protein>
    <recommendedName>
        <fullName evidence="7">Cyclin N-terminal domain-containing protein</fullName>
    </recommendedName>
</protein>
<dbReference type="EMBL" id="JBAMIC010000004">
    <property type="protein sequence ID" value="KAK7107934.1"/>
    <property type="molecule type" value="Genomic_DNA"/>
</dbReference>
<dbReference type="InterPro" id="IPR006671">
    <property type="entry name" value="Cyclin_N"/>
</dbReference>
<evidence type="ECO:0008006" key="7">
    <source>
        <dbReference type="Google" id="ProtNLM"/>
    </source>
</evidence>
<name>A0AAN9BMV8_9CAEN</name>
<dbReference type="AlphaFoldDB" id="A0AAN9BMV8"/>
<comment type="similarity">
    <text evidence="2">Belongs to the cyclin family.</text>
</comment>
<accession>A0AAN9BMV8</accession>
<comment type="caution">
    <text evidence="5">The sequence shown here is derived from an EMBL/GenBank/DDBJ whole genome shotgun (WGS) entry which is preliminary data.</text>
</comment>
<gene>
    <name evidence="5" type="ORF">V1264_015760</name>
</gene>
<organism evidence="5 6">
    <name type="scientific">Littorina saxatilis</name>
    <dbReference type="NCBI Taxonomy" id="31220"/>
    <lineage>
        <taxon>Eukaryota</taxon>
        <taxon>Metazoa</taxon>
        <taxon>Spiralia</taxon>
        <taxon>Lophotrochozoa</taxon>
        <taxon>Mollusca</taxon>
        <taxon>Gastropoda</taxon>
        <taxon>Caenogastropoda</taxon>
        <taxon>Littorinimorpha</taxon>
        <taxon>Littorinoidea</taxon>
        <taxon>Littorinidae</taxon>
        <taxon>Littorina</taxon>
    </lineage>
</organism>
<dbReference type="InterPro" id="IPR036915">
    <property type="entry name" value="Cyclin-like_sf"/>
</dbReference>
<proteinExistence type="inferred from homology"/>
<dbReference type="Gene3D" id="1.10.472.10">
    <property type="entry name" value="Cyclin-like"/>
    <property type="match status" value="2"/>
</dbReference>
<dbReference type="CDD" id="cd20515">
    <property type="entry name" value="CYCLIN_CCND_rpt1"/>
    <property type="match status" value="1"/>
</dbReference>
<sequence>MERLVCMESSRVNRAFEDPVLLNDKRVLQNLLSAEDKYVPPACYFNCVQTDIRPFMRKMVSEWMAEVCTEQSTEEEVFPLAMNYLDRFLCVQNIHRTRLQCLGAACMFLASKLKENYHISAEQLVLYTDNSISVSELREMESTVLHVLKWDLSAITPNDFVAHIVHRLPLDPASVPNVKKHAQTFIALCAADCKFMLYPPSMIAAGCIGASIRGLALPCDSITDTLHQVTGIELECLRACQESIEQIIRTSLRQLVNQSQPESATMETPLKTNQPFMEQSTTPTDVRDINLMAMDDENSLLSV</sequence>
<dbReference type="InterPro" id="IPR004367">
    <property type="entry name" value="Cyclin_C-dom"/>
</dbReference>
<evidence type="ECO:0000259" key="3">
    <source>
        <dbReference type="SMART" id="SM00385"/>
    </source>
</evidence>
<evidence type="ECO:0000313" key="5">
    <source>
        <dbReference type="EMBL" id="KAK7107934.1"/>
    </source>
</evidence>
<dbReference type="Pfam" id="PF00134">
    <property type="entry name" value="Cyclin_N"/>
    <property type="match status" value="1"/>
</dbReference>
<evidence type="ECO:0000313" key="6">
    <source>
        <dbReference type="Proteomes" id="UP001374579"/>
    </source>
</evidence>
<dbReference type="FunFam" id="1.10.472.10:FF:000003">
    <property type="entry name" value="G1/S-specific cyclin-D2"/>
    <property type="match status" value="1"/>
</dbReference>
<feature type="domain" description="Cyclin-like" evidence="3">
    <location>
        <begin position="62"/>
        <end position="146"/>
    </location>
</feature>
<feature type="domain" description="Cyclin-like" evidence="3">
    <location>
        <begin position="159"/>
        <end position="256"/>
    </location>
</feature>